<evidence type="ECO:0000256" key="2">
    <source>
        <dbReference type="ARBA" id="ARBA00022801"/>
    </source>
</evidence>
<dbReference type="GO" id="GO:0005524">
    <property type="term" value="F:ATP binding"/>
    <property type="evidence" value="ECO:0007669"/>
    <property type="project" value="UniProtKB-KW"/>
</dbReference>
<evidence type="ECO:0000259" key="5">
    <source>
        <dbReference type="Pfam" id="PF00580"/>
    </source>
</evidence>
<feature type="non-terminal residue" evidence="6">
    <location>
        <position position="251"/>
    </location>
</feature>
<dbReference type="Pfam" id="PF00580">
    <property type="entry name" value="UvrD-helicase"/>
    <property type="match status" value="1"/>
</dbReference>
<dbReference type="GO" id="GO:0004386">
    <property type="term" value="F:helicase activity"/>
    <property type="evidence" value="ECO:0007669"/>
    <property type="project" value="UniProtKB-KW"/>
</dbReference>
<dbReference type="InterPro" id="IPR027417">
    <property type="entry name" value="P-loop_NTPase"/>
</dbReference>
<name>A0A383AKZ6_9ZZZZ</name>
<keyword evidence="3" id="KW-0347">Helicase</keyword>
<evidence type="ECO:0000313" key="6">
    <source>
        <dbReference type="EMBL" id="SVE08240.1"/>
    </source>
</evidence>
<dbReference type="Gene3D" id="3.40.50.300">
    <property type="entry name" value="P-loop containing nucleotide triphosphate hydrolases"/>
    <property type="match status" value="1"/>
</dbReference>
<evidence type="ECO:0000256" key="3">
    <source>
        <dbReference type="ARBA" id="ARBA00022806"/>
    </source>
</evidence>
<organism evidence="6">
    <name type="scientific">marine metagenome</name>
    <dbReference type="NCBI Taxonomy" id="408172"/>
    <lineage>
        <taxon>unclassified sequences</taxon>
        <taxon>metagenomes</taxon>
        <taxon>ecological metagenomes</taxon>
    </lineage>
</organism>
<feature type="non-terminal residue" evidence="6">
    <location>
        <position position="1"/>
    </location>
</feature>
<evidence type="ECO:0000256" key="4">
    <source>
        <dbReference type="ARBA" id="ARBA00022840"/>
    </source>
</evidence>
<feature type="domain" description="UvrD-like helicase ATP-binding" evidence="5">
    <location>
        <begin position="161"/>
        <end position="234"/>
    </location>
</feature>
<keyword evidence="2" id="KW-0378">Hydrolase</keyword>
<dbReference type="GO" id="GO:0016787">
    <property type="term" value="F:hydrolase activity"/>
    <property type="evidence" value="ECO:0007669"/>
    <property type="project" value="UniProtKB-KW"/>
</dbReference>
<keyword evidence="1" id="KW-0547">Nucleotide-binding</keyword>
<dbReference type="EMBL" id="UINC01192885">
    <property type="protein sequence ID" value="SVE08240.1"/>
    <property type="molecule type" value="Genomic_DNA"/>
</dbReference>
<dbReference type="AlphaFoldDB" id="A0A383AKZ6"/>
<keyword evidence="4" id="KW-0067">ATP-binding</keyword>
<accession>A0A383AKZ6</accession>
<dbReference type="SUPFAM" id="SSF52540">
    <property type="entry name" value="P-loop containing nucleoside triphosphate hydrolases"/>
    <property type="match status" value="1"/>
</dbReference>
<dbReference type="Gene3D" id="1.10.3170.10">
    <property type="entry name" value="Recbcd, chain B, domain 2"/>
    <property type="match status" value="1"/>
</dbReference>
<evidence type="ECO:0000256" key="1">
    <source>
        <dbReference type="ARBA" id="ARBA00022741"/>
    </source>
</evidence>
<sequence>RAQLVELLRMLNRGDAYRQVHATLLDKVDPLLAIQRQLDPRAADPWSPEFGVTEELSPDNLRKKAQALATDLLEFKVPSTQRGDPMKHWVTAQCTASEDMSRLDWDAVFGKGIGAKVLAEEHSYRDRTIKPKFVELFREAIRLARIDLAPKLRREVRALGRLAKLLEAAFDSAQRRVGAYRFDDLTYLLGGPDPTGNRDDLGYRLDQRIRHLLLDEFQDTSLEQWRALQPVAGELLSGHLDEHTVVIVADP</sequence>
<dbReference type="InterPro" id="IPR014016">
    <property type="entry name" value="UvrD-like_ATP-bd"/>
</dbReference>
<proteinExistence type="predicted"/>
<reference evidence="6" key="1">
    <citation type="submission" date="2018-05" db="EMBL/GenBank/DDBJ databases">
        <authorList>
            <person name="Lanie J.A."/>
            <person name="Ng W.-L."/>
            <person name="Kazmierczak K.M."/>
            <person name="Andrzejewski T.M."/>
            <person name="Davidsen T.M."/>
            <person name="Wayne K.J."/>
            <person name="Tettelin H."/>
            <person name="Glass J.I."/>
            <person name="Rusch D."/>
            <person name="Podicherti R."/>
            <person name="Tsui H.-C.T."/>
            <person name="Winkler M.E."/>
        </authorList>
    </citation>
    <scope>NUCLEOTIDE SEQUENCE</scope>
</reference>
<protein>
    <recommendedName>
        <fullName evidence="5">UvrD-like helicase ATP-binding domain-containing protein</fullName>
    </recommendedName>
</protein>
<gene>
    <name evidence="6" type="ORF">METZ01_LOCUS461094</name>
</gene>